<accession>A0ABQ1UQN1</accession>
<dbReference type="Proteomes" id="UP000655016">
    <property type="component" value="Unassembled WGS sequence"/>
</dbReference>
<organism evidence="1 2">
    <name type="scientific">Flavobacterium limi</name>
    <dbReference type="NCBI Taxonomy" id="2045105"/>
    <lineage>
        <taxon>Bacteria</taxon>
        <taxon>Pseudomonadati</taxon>
        <taxon>Bacteroidota</taxon>
        <taxon>Flavobacteriia</taxon>
        <taxon>Flavobacteriales</taxon>
        <taxon>Flavobacteriaceae</taxon>
        <taxon>Flavobacterium</taxon>
    </lineage>
</organism>
<dbReference type="RefSeq" id="WP_163395917.1">
    <property type="nucleotide sequence ID" value="NZ_BMKP01000009.1"/>
</dbReference>
<gene>
    <name evidence="1" type="ORF">GCM10011518_36920</name>
</gene>
<proteinExistence type="predicted"/>
<keyword evidence="2" id="KW-1185">Reference proteome</keyword>
<evidence type="ECO:0000313" key="2">
    <source>
        <dbReference type="Proteomes" id="UP000655016"/>
    </source>
</evidence>
<comment type="caution">
    <text evidence="1">The sequence shown here is derived from an EMBL/GenBank/DDBJ whole genome shotgun (WGS) entry which is preliminary data.</text>
</comment>
<name>A0ABQ1UQN1_9FLAO</name>
<protein>
    <submittedName>
        <fullName evidence="1">Uncharacterized protein</fullName>
    </submittedName>
</protein>
<sequence length="212" mass="24487">MKATRIRILFKTGESEYRRFYWFELKEKDLYWGPGSKTAVENTSVTFSTPNEGQISIPETLEFAKKTEAKYSYHESGKVHLKKLAPNESPIYEDHSTWKLKDEITELTRFFAIITKPVLNYELYNKKLDSGGSKPFIIDTANDVATTRLYIELFISPIGTFSLPPSILEGHLIVAQQIRLNENLSLIIALNHFKGIDEWHEDKEIIFVPENI</sequence>
<reference evidence="2" key="1">
    <citation type="journal article" date="2019" name="Int. J. Syst. Evol. Microbiol.">
        <title>The Global Catalogue of Microorganisms (GCM) 10K type strain sequencing project: providing services to taxonomists for standard genome sequencing and annotation.</title>
        <authorList>
            <consortium name="The Broad Institute Genomics Platform"/>
            <consortium name="The Broad Institute Genome Sequencing Center for Infectious Disease"/>
            <person name="Wu L."/>
            <person name="Ma J."/>
        </authorList>
    </citation>
    <scope>NUCLEOTIDE SEQUENCE [LARGE SCALE GENOMIC DNA]</scope>
    <source>
        <strain evidence="2">CGMCC 1.16060</strain>
    </source>
</reference>
<evidence type="ECO:0000313" key="1">
    <source>
        <dbReference type="EMBL" id="GGF24218.1"/>
    </source>
</evidence>
<dbReference type="EMBL" id="BMKP01000009">
    <property type="protein sequence ID" value="GGF24218.1"/>
    <property type="molecule type" value="Genomic_DNA"/>
</dbReference>